<organism evidence="1 2">
    <name type="scientific">Roseovarius gahaiensis</name>
    <dbReference type="NCBI Taxonomy" id="2716691"/>
    <lineage>
        <taxon>Bacteria</taxon>
        <taxon>Pseudomonadati</taxon>
        <taxon>Pseudomonadota</taxon>
        <taxon>Alphaproteobacteria</taxon>
        <taxon>Rhodobacterales</taxon>
        <taxon>Roseobacteraceae</taxon>
        <taxon>Roseovarius</taxon>
    </lineage>
</organism>
<dbReference type="Proteomes" id="UP000639775">
    <property type="component" value="Unassembled WGS sequence"/>
</dbReference>
<name>A0A967BHC5_9RHOB</name>
<evidence type="ECO:0000313" key="2">
    <source>
        <dbReference type="Proteomes" id="UP000639775"/>
    </source>
</evidence>
<sequence length="51" mass="5776">MTLPLMGLSLCNTIFERFPRKASHEPVQFGLDRLFDQLRRSVAQNIGKSVG</sequence>
<gene>
    <name evidence="1" type="ORF">HAT86_10900</name>
</gene>
<dbReference type="RefSeq" id="WP_167197211.1">
    <property type="nucleotide sequence ID" value="NZ_JAAORB010000021.1"/>
</dbReference>
<protein>
    <submittedName>
        <fullName evidence="1">Uncharacterized protein</fullName>
    </submittedName>
</protein>
<evidence type="ECO:0000313" key="1">
    <source>
        <dbReference type="EMBL" id="NHQ74968.1"/>
    </source>
</evidence>
<dbReference type="AlphaFoldDB" id="A0A967BHC5"/>
<accession>A0A967BHC5</accession>
<proteinExistence type="predicted"/>
<comment type="caution">
    <text evidence="1">The sequence shown here is derived from an EMBL/GenBank/DDBJ whole genome shotgun (WGS) entry which is preliminary data.</text>
</comment>
<dbReference type="EMBL" id="JAAORB010000021">
    <property type="protein sequence ID" value="NHQ74968.1"/>
    <property type="molecule type" value="Genomic_DNA"/>
</dbReference>
<keyword evidence="2" id="KW-1185">Reference proteome</keyword>
<reference evidence="1" key="1">
    <citation type="submission" date="2020-03" db="EMBL/GenBank/DDBJ databases">
        <title>Roseovarius gahaiensis sp. nov., isolated from Gahai Saline Lake, China.</title>
        <authorList>
            <person name="Sun X."/>
        </authorList>
    </citation>
    <scope>NUCLEOTIDE SEQUENCE</scope>
    <source>
        <strain evidence="1">GH877</strain>
    </source>
</reference>